<reference evidence="1 2" key="1">
    <citation type="submission" date="2018-04" db="EMBL/GenBank/DDBJ databases">
        <title>Genomic Encyclopedia of Archaeal and Bacterial Type Strains, Phase II (KMG-II): from individual species to whole genera.</title>
        <authorList>
            <person name="Goeker M."/>
        </authorList>
    </citation>
    <scope>NUCLEOTIDE SEQUENCE [LARGE SCALE GENOMIC DNA]</scope>
    <source>
        <strain evidence="1 2">DSM 21823</strain>
    </source>
</reference>
<sequence length="660" mass="72089">MTGTTLHLQKPDLTGFEELLLITGRNPLTLLYVGYRPDTGFDGGLLVNPKRDPLADCAADIDRSAAKGARPAFRPVAVGIPPQILVRAVLRPEEAGEAGYAPEQIAALSRMIRDRLPEGALAYLNRPVLRLTEERRAPLIDQVNFLSCGDREARLQALRAVPLHAGLILRDPAFRDLIDQRAPLTPLIAERGGLAPAEMRRYAQLEARMAATLTRALDGAAPLNREPAVRPGGFGVPLLRVDAETVRDIALKTAKRVRADQVPTSPEDAVDLLTYVSEAERLRSVLSLGEGPFRRHMSRVPPAAAGEGAWGSACLHLKGQLPERETSDYLRALSTALVTGLLISRLRDRPELEFDRMGRAALALREKAEPDPADAAPLAAYVQELSSGDHRMNPIRAEMTRLIGEGHTIKSLREAQVRWHHVRQTFENEVMTSREPLSWSPLLGELDLDGVRAVELTSSAALDRQGRLERHCVGGYTGVVMGATSERASLIFSLERGGRILSTIELTVTQNPWDKREISWRISQNKAAGNAEPDDLALRAGMRLRDALADLPKRRVREYLTGIRTNATQIRDQLALATTRCGGDVVNPDLPERVLSAYAEVLPKTLRGLDPAGLLGELSRVAGADVTGRIDAIADRIVKALPEPEPEKDAPDQTGLQMAS</sequence>
<organism evidence="1 2">
    <name type="scientific">Gemmobacter caeni</name>
    <dbReference type="NCBI Taxonomy" id="589035"/>
    <lineage>
        <taxon>Bacteria</taxon>
        <taxon>Pseudomonadati</taxon>
        <taxon>Pseudomonadota</taxon>
        <taxon>Alphaproteobacteria</taxon>
        <taxon>Rhodobacterales</taxon>
        <taxon>Paracoccaceae</taxon>
        <taxon>Gemmobacter</taxon>
    </lineage>
</organism>
<dbReference type="Proteomes" id="UP000244224">
    <property type="component" value="Unassembled WGS sequence"/>
</dbReference>
<evidence type="ECO:0000313" key="1">
    <source>
        <dbReference type="EMBL" id="PTX52401.1"/>
    </source>
</evidence>
<comment type="caution">
    <text evidence="1">The sequence shown here is derived from an EMBL/GenBank/DDBJ whole genome shotgun (WGS) entry which is preliminary data.</text>
</comment>
<evidence type="ECO:0000313" key="2">
    <source>
        <dbReference type="Proteomes" id="UP000244224"/>
    </source>
</evidence>
<dbReference type="AlphaFoldDB" id="A0A2T6B8J3"/>
<protein>
    <submittedName>
        <fullName evidence="1">Uncharacterized protein</fullName>
    </submittedName>
</protein>
<dbReference type="EMBL" id="QBKP01000002">
    <property type="protein sequence ID" value="PTX52401.1"/>
    <property type="molecule type" value="Genomic_DNA"/>
</dbReference>
<dbReference type="RefSeq" id="WP_108127811.1">
    <property type="nucleotide sequence ID" value="NZ_QBKP01000002.1"/>
</dbReference>
<accession>A0A2T6B8J3</accession>
<proteinExistence type="predicted"/>
<dbReference type="OrthoDB" id="7818469at2"/>
<name>A0A2T6B8J3_9RHOB</name>
<gene>
    <name evidence="1" type="ORF">C8N34_102180</name>
</gene>
<keyword evidence="2" id="KW-1185">Reference proteome</keyword>